<keyword evidence="1" id="KW-1133">Transmembrane helix</keyword>
<dbReference type="EMBL" id="FNQH01000004">
    <property type="protein sequence ID" value="SEA67891.1"/>
    <property type="molecule type" value="Genomic_DNA"/>
</dbReference>
<evidence type="ECO:0000313" key="3">
    <source>
        <dbReference type="Proteomes" id="UP000199042"/>
    </source>
</evidence>
<organism evidence="2 3">
    <name type="scientific">Trichococcus collinsii</name>
    <dbReference type="NCBI Taxonomy" id="157076"/>
    <lineage>
        <taxon>Bacteria</taxon>
        <taxon>Bacillati</taxon>
        <taxon>Bacillota</taxon>
        <taxon>Bacilli</taxon>
        <taxon>Lactobacillales</taxon>
        <taxon>Carnobacteriaceae</taxon>
        <taxon>Trichococcus</taxon>
    </lineage>
</organism>
<name>A0AB38A1Q5_9LACT</name>
<evidence type="ECO:0000256" key="1">
    <source>
        <dbReference type="SAM" id="Phobius"/>
    </source>
</evidence>
<protein>
    <submittedName>
        <fullName evidence="2">Uncharacterized protein</fullName>
    </submittedName>
</protein>
<accession>A0AB38A1Q5</accession>
<keyword evidence="3" id="KW-1185">Reference proteome</keyword>
<reference evidence="2 3" key="1">
    <citation type="submission" date="2016-10" db="EMBL/GenBank/DDBJ databases">
        <authorList>
            <person name="Varghese N."/>
            <person name="Submissions S."/>
        </authorList>
    </citation>
    <scope>NUCLEOTIDE SEQUENCE [LARGE SCALE GENOMIC DNA]</scope>
    <source>
        <strain evidence="2 3">DSM 14526</strain>
    </source>
</reference>
<dbReference type="Proteomes" id="UP000199042">
    <property type="component" value="Unassembled WGS sequence"/>
</dbReference>
<gene>
    <name evidence="2" type="ORF">SAMN04488525_104168</name>
</gene>
<sequence length="55" mass="6732">MELNIRGRLLYSLNIFSDNFVTNNLFFNTCKDLLLYYFFFLLNKTPYIVTFFILF</sequence>
<feature type="transmembrane region" description="Helical" evidence="1">
    <location>
        <begin position="34"/>
        <end position="54"/>
    </location>
</feature>
<dbReference type="AlphaFoldDB" id="A0AB38A1Q5"/>
<keyword evidence="1" id="KW-0472">Membrane</keyword>
<keyword evidence="1" id="KW-0812">Transmembrane</keyword>
<comment type="caution">
    <text evidence="2">The sequence shown here is derived from an EMBL/GenBank/DDBJ whole genome shotgun (WGS) entry which is preliminary data.</text>
</comment>
<evidence type="ECO:0000313" key="2">
    <source>
        <dbReference type="EMBL" id="SEA67891.1"/>
    </source>
</evidence>
<proteinExistence type="predicted"/>